<dbReference type="SUPFAM" id="SSF52788">
    <property type="entry name" value="Phosphotyrosine protein phosphatases I"/>
    <property type="match status" value="1"/>
</dbReference>
<gene>
    <name evidence="3" type="ORF">GCM10009819_16600</name>
</gene>
<proteinExistence type="predicted"/>
<evidence type="ECO:0000259" key="2">
    <source>
        <dbReference type="SMART" id="SM00226"/>
    </source>
</evidence>
<dbReference type="Gene3D" id="3.40.50.2300">
    <property type="match status" value="1"/>
</dbReference>
<evidence type="ECO:0000313" key="4">
    <source>
        <dbReference type="Proteomes" id="UP001501196"/>
    </source>
</evidence>
<dbReference type="Pfam" id="PF01451">
    <property type="entry name" value="LMWPc"/>
    <property type="match status" value="1"/>
</dbReference>
<name>A0ABP5FSN5_9MICO</name>
<dbReference type="InterPro" id="IPR036196">
    <property type="entry name" value="Ptyr_pPase_sf"/>
</dbReference>
<sequence length="224" mass="23843">MSTRDGQLALDDPHAVLHRGAERLAAHYDGIVNAETVERTVFESYAALARTAKVSVHLPSLAARFANERLTALAQSKGAIPKPVPEVLFVCVQNSGRSQMAAALARELGAGRVHVRSAGSEPGSGILPSVVAVMAEQGVDLGEEFPKPLTDDVVRAADAVITMGCGDACPVYPGKRYLDWRLDDPAELDLDGVRRVRDEIRRRVEELLAEVLPAPVAHGAGPTA</sequence>
<dbReference type="InterPro" id="IPR023485">
    <property type="entry name" value="Ptyr_pPase"/>
</dbReference>
<dbReference type="CDD" id="cd16345">
    <property type="entry name" value="LMWP_ArsC"/>
    <property type="match status" value="1"/>
</dbReference>
<comment type="caution">
    <text evidence="3">The sequence shown here is derived from an EMBL/GenBank/DDBJ whole genome shotgun (WGS) entry which is preliminary data.</text>
</comment>
<evidence type="ECO:0000256" key="1">
    <source>
        <dbReference type="ARBA" id="ARBA00022849"/>
    </source>
</evidence>
<dbReference type="PANTHER" id="PTHR43428">
    <property type="entry name" value="ARSENATE REDUCTASE"/>
    <property type="match status" value="1"/>
</dbReference>
<dbReference type="InterPro" id="IPR048716">
    <property type="entry name" value="Phosphatase-like_N"/>
</dbReference>
<reference evidence="4" key="1">
    <citation type="journal article" date="2019" name="Int. J. Syst. Evol. Microbiol.">
        <title>The Global Catalogue of Microorganisms (GCM) 10K type strain sequencing project: providing services to taxonomists for standard genome sequencing and annotation.</title>
        <authorList>
            <consortium name="The Broad Institute Genomics Platform"/>
            <consortium name="The Broad Institute Genome Sequencing Center for Infectious Disease"/>
            <person name="Wu L."/>
            <person name="Ma J."/>
        </authorList>
    </citation>
    <scope>NUCLEOTIDE SEQUENCE [LARGE SCALE GENOMIC DNA]</scope>
    <source>
        <strain evidence="4">JCM 15672</strain>
    </source>
</reference>
<dbReference type="NCBIfam" id="NF046112">
    <property type="entry name" value="MSMEG_6209_Nter"/>
    <property type="match status" value="1"/>
</dbReference>
<accession>A0ABP5FSN5</accession>
<dbReference type="Proteomes" id="UP001501196">
    <property type="component" value="Unassembled WGS sequence"/>
</dbReference>
<organism evidence="3 4">
    <name type="scientific">Agromyces tropicus</name>
    <dbReference type="NCBI Taxonomy" id="555371"/>
    <lineage>
        <taxon>Bacteria</taxon>
        <taxon>Bacillati</taxon>
        <taxon>Actinomycetota</taxon>
        <taxon>Actinomycetes</taxon>
        <taxon>Micrococcales</taxon>
        <taxon>Microbacteriaceae</taxon>
        <taxon>Agromyces</taxon>
    </lineage>
</organism>
<dbReference type="PANTHER" id="PTHR43428:SF1">
    <property type="entry name" value="ARSENATE REDUCTASE"/>
    <property type="match status" value="1"/>
</dbReference>
<evidence type="ECO:0000313" key="3">
    <source>
        <dbReference type="EMBL" id="GAA2033206.1"/>
    </source>
</evidence>
<dbReference type="Gene3D" id="1.10.8.1060">
    <property type="entry name" value="Corynebacterium glutamicum thioredoxin-dependent arsenate reductase, N-terminal domain"/>
    <property type="match status" value="1"/>
</dbReference>
<feature type="domain" description="Phosphotyrosine protein phosphatase I" evidence="2">
    <location>
        <begin position="85"/>
        <end position="210"/>
    </location>
</feature>
<keyword evidence="4" id="KW-1185">Reference proteome</keyword>
<dbReference type="RefSeq" id="WP_344371668.1">
    <property type="nucleotide sequence ID" value="NZ_BAAAPW010000002.1"/>
</dbReference>
<dbReference type="SMART" id="SM00226">
    <property type="entry name" value="LMWPc"/>
    <property type="match status" value="1"/>
</dbReference>
<dbReference type="Pfam" id="PF21234">
    <property type="entry name" value="Phosphatase-like_N"/>
    <property type="match status" value="1"/>
</dbReference>
<protein>
    <submittedName>
        <fullName evidence="3">Arsenate reductase ArsC</fullName>
    </submittedName>
</protein>
<dbReference type="EMBL" id="BAAAPW010000002">
    <property type="protein sequence ID" value="GAA2033206.1"/>
    <property type="molecule type" value="Genomic_DNA"/>
</dbReference>
<keyword evidence="1" id="KW-0059">Arsenical resistance</keyword>